<sequence>MRDAMMIAYGHGAQNPDESTSTYTPAIEENALKCVRQLITQKGGTRRNKAHTAHFATFLPYFSSTRGSVLNDYCTFRQALKECTGAFRT</sequence>
<dbReference type="AlphaFoldDB" id="A0A182S3R1"/>
<dbReference type="VEuPathDB" id="VectorBase:AFUN015050"/>
<proteinExistence type="predicted"/>
<reference evidence="1" key="1">
    <citation type="submission" date="2020-05" db="UniProtKB">
        <authorList>
            <consortium name="EnsemblMetazoa"/>
        </authorList>
    </citation>
    <scope>IDENTIFICATION</scope>
    <source>
        <strain evidence="1">FUMOZ</strain>
    </source>
</reference>
<accession>A0A182S3R1</accession>
<dbReference type="EnsemblMetazoa" id="AFUN015050-RA">
    <property type="protein sequence ID" value="AFUN015050-PA"/>
    <property type="gene ID" value="AFUN015050"/>
</dbReference>
<protein>
    <submittedName>
        <fullName evidence="1">Uncharacterized protein</fullName>
    </submittedName>
</protein>
<evidence type="ECO:0000313" key="1">
    <source>
        <dbReference type="EnsemblMetazoa" id="AFUN015050-PA"/>
    </source>
</evidence>
<organism evidence="1">
    <name type="scientific">Anopheles funestus</name>
    <name type="common">African malaria mosquito</name>
    <dbReference type="NCBI Taxonomy" id="62324"/>
    <lineage>
        <taxon>Eukaryota</taxon>
        <taxon>Metazoa</taxon>
        <taxon>Ecdysozoa</taxon>
        <taxon>Arthropoda</taxon>
        <taxon>Hexapoda</taxon>
        <taxon>Insecta</taxon>
        <taxon>Pterygota</taxon>
        <taxon>Neoptera</taxon>
        <taxon>Endopterygota</taxon>
        <taxon>Diptera</taxon>
        <taxon>Nematocera</taxon>
        <taxon>Culicoidea</taxon>
        <taxon>Culicidae</taxon>
        <taxon>Anophelinae</taxon>
        <taxon>Anopheles</taxon>
    </lineage>
</organism>
<name>A0A182S3R1_ANOFN</name>